<keyword evidence="2" id="KW-1185">Reference proteome</keyword>
<comment type="caution">
    <text evidence="1">The sequence shown here is derived from an EMBL/GenBank/DDBJ whole genome shotgun (WGS) entry which is preliminary data.</text>
</comment>
<accession>A0ACB7ZMV5</accession>
<dbReference type="Proteomes" id="UP000828048">
    <property type="component" value="Chromosome 9"/>
</dbReference>
<protein>
    <submittedName>
        <fullName evidence="1">Uncharacterized protein</fullName>
    </submittedName>
</protein>
<organism evidence="1 2">
    <name type="scientific">Vaccinium darrowii</name>
    <dbReference type="NCBI Taxonomy" id="229202"/>
    <lineage>
        <taxon>Eukaryota</taxon>
        <taxon>Viridiplantae</taxon>
        <taxon>Streptophyta</taxon>
        <taxon>Embryophyta</taxon>
        <taxon>Tracheophyta</taxon>
        <taxon>Spermatophyta</taxon>
        <taxon>Magnoliopsida</taxon>
        <taxon>eudicotyledons</taxon>
        <taxon>Gunneridae</taxon>
        <taxon>Pentapetalae</taxon>
        <taxon>asterids</taxon>
        <taxon>Ericales</taxon>
        <taxon>Ericaceae</taxon>
        <taxon>Vaccinioideae</taxon>
        <taxon>Vaccinieae</taxon>
        <taxon>Vaccinium</taxon>
    </lineage>
</organism>
<reference evidence="1 2" key="1">
    <citation type="journal article" date="2021" name="Hortic Res">
        <title>High-quality reference genome and annotation aids understanding of berry development for evergreen blueberry (Vaccinium darrowii).</title>
        <authorList>
            <person name="Yu J."/>
            <person name="Hulse-Kemp A.M."/>
            <person name="Babiker E."/>
            <person name="Staton M."/>
        </authorList>
    </citation>
    <scope>NUCLEOTIDE SEQUENCE [LARGE SCALE GENOMIC DNA]</scope>
    <source>
        <strain evidence="2">cv. NJ 8807/NJ 8810</strain>
        <tissue evidence="1">Young leaf</tissue>
    </source>
</reference>
<evidence type="ECO:0000313" key="1">
    <source>
        <dbReference type="EMBL" id="KAH7866814.1"/>
    </source>
</evidence>
<dbReference type="EMBL" id="CM037159">
    <property type="protein sequence ID" value="KAH7866814.1"/>
    <property type="molecule type" value="Genomic_DNA"/>
</dbReference>
<gene>
    <name evidence="1" type="ORF">Vadar_025354</name>
</gene>
<evidence type="ECO:0000313" key="2">
    <source>
        <dbReference type="Proteomes" id="UP000828048"/>
    </source>
</evidence>
<name>A0ACB7ZMV5_9ERIC</name>
<sequence>MKVFVFNSVNCFSIPVRSRSKSLVRRLTSWIIPPLQNLNILLQKNAQDILDLVDKVQDPEIRRKIIELSLNSTISEAESSEKPPNNTKYYSINEVFSRLEAKSSKPATLQDLQKEVNELKSELRLLKTSQLEQQGSIVSVSQRLSSLEKLNLKPPENIQKPGVLTYLNSISKVTHQKWKD</sequence>
<proteinExistence type="predicted"/>